<evidence type="ECO:0000313" key="1">
    <source>
        <dbReference type="EMBL" id="KAK7687743.1"/>
    </source>
</evidence>
<proteinExistence type="predicted"/>
<dbReference type="AlphaFoldDB" id="A0AAW0G1X8"/>
<sequence>MLMQIKNDLPRWQRTNAQALKDLMSQFPMLWKVVWEVVIPSGLLDGYVRNDEGVQVDNEYHDCYKVLCIGTTTLYSKLYQYLPSGDERYSHVMLYFRHNTADLESRMKCLRMLQYSQGARTGEELDSTLETICKVALIDKKHIASITRKIMDDFRRKR</sequence>
<comment type="caution">
    <text evidence="1">The sequence shown here is derived from an EMBL/GenBank/DDBJ whole genome shotgun (WGS) entry which is preliminary data.</text>
</comment>
<organism evidence="1 2">
    <name type="scientific">Cerrena zonata</name>
    <dbReference type="NCBI Taxonomy" id="2478898"/>
    <lineage>
        <taxon>Eukaryota</taxon>
        <taxon>Fungi</taxon>
        <taxon>Dikarya</taxon>
        <taxon>Basidiomycota</taxon>
        <taxon>Agaricomycotina</taxon>
        <taxon>Agaricomycetes</taxon>
        <taxon>Polyporales</taxon>
        <taxon>Cerrenaceae</taxon>
        <taxon>Cerrena</taxon>
    </lineage>
</organism>
<dbReference type="Proteomes" id="UP001385951">
    <property type="component" value="Unassembled WGS sequence"/>
</dbReference>
<dbReference type="EMBL" id="JASBNA010000012">
    <property type="protein sequence ID" value="KAK7687743.1"/>
    <property type="molecule type" value="Genomic_DNA"/>
</dbReference>
<protein>
    <submittedName>
        <fullName evidence="1">Uncharacterized protein</fullName>
    </submittedName>
</protein>
<reference evidence="1 2" key="1">
    <citation type="submission" date="2022-09" db="EMBL/GenBank/DDBJ databases">
        <authorList>
            <person name="Palmer J.M."/>
        </authorList>
    </citation>
    <scope>NUCLEOTIDE SEQUENCE [LARGE SCALE GENOMIC DNA]</scope>
    <source>
        <strain evidence="1 2">DSM 7382</strain>
    </source>
</reference>
<accession>A0AAW0G1X8</accession>
<name>A0AAW0G1X8_9APHY</name>
<evidence type="ECO:0000313" key="2">
    <source>
        <dbReference type="Proteomes" id="UP001385951"/>
    </source>
</evidence>
<gene>
    <name evidence="1" type="ORF">QCA50_008961</name>
</gene>
<keyword evidence="2" id="KW-1185">Reference proteome</keyword>